<evidence type="ECO:0000313" key="6">
    <source>
        <dbReference type="Proteomes" id="UP001149140"/>
    </source>
</evidence>
<reference evidence="5" key="1">
    <citation type="submission" date="2022-10" db="EMBL/GenBank/DDBJ databases">
        <title>The WGS of Solirubrobacter ginsenosidimutans DSM 21036.</title>
        <authorList>
            <person name="Jiang Z."/>
        </authorList>
    </citation>
    <scope>NUCLEOTIDE SEQUENCE</scope>
    <source>
        <strain evidence="5">DSM 21036</strain>
    </source>
</reference>
<comment type="caution">
    <text evidence="5">The sequence shown here is derived from an EMBL/GenBank/DDBJ whole genome shotgun (WGS) entry which is preliminary data.</text>
</comment>
<accession>A0A9X3N0N7</accession>
<dbReference type="PROSITE" id="PS00196">
    <property type="entry name" value="COPPER_BLUE"/>
    <property type="match status" value="1"/>
</dbReference>
<name>A0A9X3N0N7_9ACTN</name>
<proteinExistence type="predicted"/>
<dbReference type="InterPro" id="IPR050845">
    <property type="entry name" value="Cu-binding_ET"/>
</dbReference>
<keyword evidence="1" id="KW-0479">Metal-binding</keyword>
<dbReference type="PANTHER" id="PTHR38439:SF3">
    <property type="entry name" value="COPPER-RESISTANT CUPROPROTEIN COPI"/>
    <property type="match status" value="1"/>
</dbReference>
<feature type="chain" id="PRO_5040919951" evidence="3">
    <location>
        <begin position="20"/>
        <end position="150"/>
    </location>
</feature>
<dbReference type="Proteomes" id="UP001149140">
    <property type="component" value="Unassembled WGS sequence"/>
</dbReference>
<evidence type="ECO:0000256" key="3">
    <source>
        <dbReference type="SAM" id="SignalP"/>
    </source>
</evidence>
<dbReference type="PROSITE" id="PS00079">
    <property type="entry name" value="MULTICOPPER_OXIDASE1"/>
    <property type="match status" value="1"/>
</dbReference>
<dbReference type="InterPro" id="IPR008972">
    <property type="entry name" value="Cupredoxin"/>
</dbReference>
<evidence type="ECO:0000256" key="2">
    <source>
        <dbReference type="ARBA" id="ARBA00023008"/>
    </source>
</evidence>
<keyword evidence="3" id="KW-0732">Signal</keyword>
<dbReference type="RefSeq" id="WP_270043914.1">
    <property type="nucleotide sequence ID" value="NZ_JAPDOD010000036.1"/>
</dbReference>
<evidence type="ECO:0000259" key="4">
    <source>
        <dbReference type="Pfam" id="PF13473"/>
    </source>
</evidence>
<dbReference type="InterPro" id="IPR033138">
    <property type="entry name" value="Cu_oxidase_CS"/>
</dbReference>
<dbReference type="Pfam" id="PF13473">
    <property type="entry name" value="Cupredoxin_1"/>
    <property type="match status" value="1"/>
</dbReference>
<keyword evidence="2" id="KW-0186">Copper</keyword>
<feature type="domain" description="EfeO-type cupredoxin-like" evidence="4">
    <location>
        <begin position="47"/>
        <end position="149"/>
    </location>
</feature>
<evidence type="ECO:0000313" key="5">
    <source>
        <dbReference type="EMBL" id="MDA0164662.1"/>
    </source>
</evidence>
<dbReference type="PANTHER" id="PTHR38439">
    <property type="entry name" value="AURACYANIN-B"/>
    <property type="match status" value="1"/>
</dbReference>
<sequence length="150" mass="14599">MTRLPLAALLIGVSGFVAACGGSSASGSTTTSTGSNAAYSAPAATATAAAATSSSAHVTTLKLSADPGGALRFNKSRLSAKAGKIKLVLTNPSSSGMPHAIAIQGHGSGKVVQPGGTSTLTTTLKRGTYTFICPVPGHAAAGMKGTLTVR</sequence>
<protein>
    <submittedName>
        <fullName evidence="5">Plastocyanin/azurin family copper-binding protein</fullName>
    </submittedName>
</protein>
<feature type="signal peptide" evidence="3">
    <location>
        <begin position="1"/>
        <end position="19"/>
    </location>
</feature>
<dbReference type="AlphaFoldDB" id="A0A9X3N0N7"/>
<gene>
    <name evidence="5" type="ORF">OM076_30625</name>
</gene>
<organism evidence="5 6">
    <name type="scientific">Solirubrobacter ginsenosidimutans</name>
    <dbReference type="NCBI Taxonomy" id="490573"/>
    <lineage>
        <taxon>Bacteria</taxon>
        <taxon>Bacillati</taxon>
        <taxon>Actinomycetota</taxon>
        <taxon>Thermoleophilia</taxon>
        <taxon>Solirubrobacterales</taxon>
        <taxon>Solirubrobacteraceae</taxon>
        <taxon>Solirubrobacter</taxon>
    </lineage>
</organism>
<dbReference type="SUPFAM" id="SSF49503">
    <property type="entry name" value="Cupredoxins"/>
    <property type="match status" value="1"/>
</dbReference>
<evidence type="ECO:0000256" key="1">
    <source>
        <dbReference type="ARBA" id="ARBA00022723"/>
    </source>
</evidence>
<dbReference type="EMBL" id="JAPDOD010000036">
    <property type="protein sequence ID" value="MDA0164662.1"/>
    <property type="molecule type" value="Genomic_DNA"/>
</dbReference>
<dbReference type="PROSITE" id="PS51257">
    <property type="entry name" value="PROKAR_LIPOPROTEIN"/>
    <property type="match status" value="1"/>
</dbReference>
<keyword evidence="6" id="KW-1185">Reference proteome</keyword>
<dbReference type="GO" id="GO:0046872">
    <property type="term" value="F:metal ion binding"/>
    <property type="evidence" value="ECO:0007669"/>
    <property type="project" value="UniProtKB-KW"/>
</dbReference>
<dbReference type="InterPro" id="IPR028871">
    <property type="entry name" value="BlueCu_1_BS"/>
</dbReference>
<dbReference type="Gene3D" id="2.60.40.420">
    <property type="entry name" value="Cupredoxins - blue copper proteins"/>
    <property type="match status" value="1"/>
</dbReference>
<dbReference type="InterPro" id="IPR028096">
    <property type="entry name" value="EfeO_Cupredoxin"/>
</dbReference>